<reference evidence="2" key="2">
    <citation type="submission" date="2017-10" db="EMBL/GenBank/DDBJ databases">
        <title>Ladona fulva Genome sequencing and assembly.</title>
        <authorList>
            <person name="Murali S."/>
            <person name="Richards S."/>
            <person name="Bandaranaike D."/>
            <person name="Bellair M."/>
            <person name="Blankenburg K."/>
            <person name="Chao H."/>
            <person name="Dinh H."/>
            <person name="Doddapaneni H."/>
            <person name="Dugan-Rocha S."/>
            <person name="Elkadiri S."/>
            <person name="Gnanaolivu R."/>
            <person name="Hernandez B."/>
            <person name="Skinner E."/>
            <person name="Javaid M."/>
            <person name="Lee S."/>
            <person name="Li M."/>
            <person name="Ming W."/>
            <person name="Munidasa M."/>
            <person name="Muniz J."/>
            <person name="Nguyen L."/>
            <person name="Hughes D."/>
            <person name="Osuji N."/>
            <person name="Pu L.-L."/>
            <person name="Puazo M."/>
            <person name="Qu C."/>
            <person name="Quiroz J."/>
            <person name="Raj R."/>
            <person name="Weissenberger G."/>
            <person name="Xin Y."/>
            <person name="Zou X."/>
            <person name="Han Y."/>
            <person name="Worley K."/>
            <person name="Muzny D."/>
            <person name="Gibbs R."/>
        </authorList>
    </citation>
    <scope>NUCLEOTIDE SEQUENCE</scope>
    <source>
        <strain evidence="2">Sampled in the wild</strain>
    </source>
</reference>
<feature type="compositionally biased region" description="Basic residues" evidence="1">
    <location>
        <begin position="88"/>
        <end position="107"/>
    </location>
</feature>
<dbReference type="OrthoDB" id="5421at2759"/>
<dbReference type="EMBL" id="KZ308850">
    <property type="protein sequence ID" value="KAG8234842.1"/>
    <property type="molecule type" value="Genomic_DNA"/>
</dbReference>
<dbReference type="Proteomes" id="UP000792457">
    <property type="component" value="Unassembled WGS sequence"/>
</dbReference>
<sequence>MSSGVIHRTKMVKEEDCHPPVSYSKELRNRFVLSDKSRIVHRPSSISPVTARLYRSCRTRQALRDQDTLYEDELVQLGLDDDDQMYSRPRRTHRSARHVSRSRRNTRPHSIMRSMRPQRHSTQILEVSDRARRSLRSGRHSLPNGLPQQRSGMANGHMSTRGSRRREGEEEEEEAEDGEDDEGEEGEDEEEEAEEVADEEDSHEAEGVRRSTRRRKLLYDNFNTSWILGTQKLRGYPMFEDRQEPREERKVEGEECQSDHVKEDEESAKKASIMEQNSDDRLEKLSGLRSKSASNRANT</sequence>
<feature type="compositionally biased region" description="Basic and acidic residues" evidence="1">
    <location>
        <begin position="239"/>
        <end position="269"/>
    </location>
</feature>
<feature type="compositionally biased region" description="Polar residues" evidence="1">
    <location>
        <begin position="289"/>
        <end position="299"/>
    </location>
</feature>
<evidence type="ECO:0000256" key="1">
    <source>
        <dbReference type="SAM" id="MobiDB-lite"/>
    </source>
</evidence>
<gene>
    <name evidence="2" type="ORF">J437_LFUL014691</name>
</gene>
<organism evidence="2 3">
    <name type="scientific">Ladona fulva</name>
    <name type="common">Scarce chaser dragonfly</name>
    <name type="synonym">Libellula fulva</name>
    <dbReference type="NCBI Taxonomy" id="123851"/>
    <lineage>
        <taxon>Eukaryota</taxon>
        <taxon>Metazoa</taxon>
        <taxon>Ecdysozoa</taxon>
        <taxon>Arthropoda</taxon>
        <taxon>Hexapoda</taxon>
        <taxon>Insecta</taxon>
        <taxon>Pterygota</taxon>
        <taxon>Palaeoptera</taxon>
        <taxon>Odonata</taxon>
        <taxon>Epiprocta</taxon>
        <taxon>Anisoptera</taxon>
        <taxon>Libelluloidea</taxon>
        <taxon>Libellulidae</taxon>
        <taxon>Ladona</taxon>
    </lineage>
</organism>
<feature type="compositionally biased region" description="Acidic residues" evidence="1">
    <location>
        <begin position="169"/>
        <end position="203"/>
    </location>
</feature>
<protein>
    <submittedName>
        <fullName evidence="2">Uncharacterized protein</fullName>
    </submittedName>
</protein>
<dbReference type="AlphaFoldDB" id="A0A8K0KGZ1"/>
<proteinExistence type="predicted"/>
<feature type="region of interest" description="Disordered" evidence="1">
    <location>
        <begin position="81"/>
        <end position="215"/>
    </location>
</feature>
<feature type="region of interest" description="Disordered" evidence="1">
    <location>
        <begin position="231"/>
        <end position="299"/>
    </location>
</feature>
<feature type="compositionally biased region" description="Polar residues" evidence="1">
    <location>
        <begin position="146"/>
        <end position="161"/>
    </location>
</feature>
<feature type="non-terminal residue" evidence="2">
    <location>
        <position position="1"/>
    </location>
</feature>
<evidence type="ECO:0000313" key="2">
    <source>
        <dbReference type="EMBL" id="KAG8234842.1"/>
    </source>
</evidence>
<comment type="caution">
    <text evidence="2">The sequence shown here is derived from an EMBL/GenBank/DDBJ whole genome shotgun (WGS) entry which is preliminary data.</text>
</comment>
<accession>A0A8K0KGZ1</accession>
<evidence type="ECO:0000313" key="3">
    <source>
        <dbReference type="Proteomes" id="UP000792457"/>
    </source>
</evidence>
<keyword evidence="3" id="KW-1185">Reference proteome</keyword>
<reference evidence="2" key="1">
    <citation type="submission" date="2013-04" db="EMBL/GenBank/DDBJ databases">
        <authorList>
            <person name="Qu J."/>
            <person name="Murali S.C."/>
            <person name="Bandaranaike D."/>
            <person name="Bellair M."/>
            <person name="Blankenburg K."/>
            <person name="Chao H."/>
            <person name="Dinh H."/>
            <person name="Doddapaneni H."/>
            <person name="Downs B."/>
            <person name="Dugan-Rocha S."/>
            <person name="Elkadiri S."/>
            <person name="Gnanaolivu R.D."/>
            <person name="Hernandez B."/>
            <person name="Javaid M."/>
            <person name="Jayaseelan J.C."/>
            <person name="Lee S."/>
            <person name="Li M."/>
            <person name="Ming W."/>
            <person name="Munidasa M."/>
            <person name="Muniz J."/>
            <person name="Nguyen L."/>
            <person name="Ongeri F."/>
            <person name="Osuji N."/>
            <person name="Pu L.-L."/>
            <person name="Puazo M."/>
            <person name="Qu C."/>
            <person name="Quiroz J."/>
            <person name="Raj R."/>
            <person name="Weissenberger G."/>
            <person name="Xin Y."/>
            <person name="Zou X."/>
            <person name="Han Y."/>
            <person name="Richards S."/>
            <person name="Worley K."/>
            <person name="Muzny D."/>
            <person name="Gibbs R."/>
        </authorList>
    </citation>
    <scope>NUCLEOTIDE SEQUENCE</scope>
    <source>
        <strain evidence="2">Sampled in the wild</strain>
    </source>
</reference>
<name>A0A8K0KGZ1_LADFU</name>